<keyword evidence="2" id="KW-1185">Reference proteome</keyword>
<organism evidence="1 2">
    <name type="scientific">Mycobacterium branderi</name>
    <dbReference type="NCBI Taxonomy" id="43348"/>
    <lineage>
        <taxon>Bacteria</taxon>
        <taxon>Bacillati</taxon>
        <taxon>Actinomycetota</taxon>
        <taxon>Actinomycetes</taxon>
        <taxon>Mycobacteriales</taxon>
        <taxon>Mycobacteriaceae</taxon>
        <taxon>Mycobacterium</taxon>
    </lineage>
</organism>
<accession>A0ABM7KVV6</accession>
<geneLocation type="plasmid" evidence="1 2">
    <name>pJCM12687</name>
</geneLocation>
<name>A0ABM7KVV6_9MYCO</name>
<evidence type="ECO:0000313" key="1">
    <source>
        <dbReference type="EMBL" id="BBZ15328.1"/>
    </source>
</evidence>
<dbReference type="EMBL" id="AP022607">
    <property type="protein sequence ID" value="BBZ15328.1"/>
    <property type="molecule type" value="Genomic_DNA"/>
</dbReference>
<protein>
    <recommendedName>
        <fullName evidence="3">Secreted protein</fullName>
    </recommendedName>
</protein>
<gene>
    <name evidence="1" type="ORF">MBRA_55230</name>
</gene>
<proteinExistence type="predicted"/>
<keyword evidence="1" id="KW-0614">Plasmid</keyword>
<sequence length="84" mass="8809">MGIMIYLLTVTTFADTCTGHSDSTSVHESYESARAAAVGTASVDNLTVETRRCSRVGAEVVAASGVFVDGDGVPLYGFRIKCES</sequence>
<evidence type="ECO:0008006" key="3">
    <source>
        <dbReference type="Google" id="ProtNLM"/>
    </source>
</evidence>
<dbReference type="Proteomes" id="UP000467379">
    <property type="component" value="Plasmid pJCM12687"/>
</dbReference>
<reference evidence="1 2" key="1">
    <citation type="journal article" date="2019" name="Emerg. Microbes Infect.">
        <title>Comprehensive subspecies identification of 175 nontuberculous mycobacteria species based on 7547 genomic profiles.</title>
        <authorList>
            <person name="Matsumoto Y."/>
            <person name="Kinjo T."/>
            <person name="Motooka D."/>
            <person name="Nabeya D."/>
            <person name="Jung N."/>
            <person name="Uechi K."/>
            <person name="Horii T."/>
            <person name="Iida T."/>
            <person name="Fujita J."/>
            <person name="Nakamura S."/>
        </authorList>
    </citation>
    <scope>NUCLEOTIDE SEQUENCE [LARGE SCALE GENOMIC DNA]</scope>
    <source>
        <strain evidence="1 2">JCM 12687</strain>
        <plasmid evidence="1">pJCM12687</plasmid>
    </source>
</reference>
<evidence type="ECO:0000313" key="2">
    <source>
        <dbReference type="Proteomes" id="UP000467379"/>
    </source>
</evidence>